<dbReference type="SMART" id="SM00347">
    <property type="entry name" value="HTH_MARR"/>
    <property type="match status" value="1"/>
</dbReference>
<dbReference type="AlphaFoldDB" id="A0A940WNM7"/>
<dbReference type="Proteomes" id="UP000674234">
    <property type="component" value="Unassembled WGS sequence"/>
</dbReference>
<dbReference type="InterPro" id="IPR000835">
    <property type="entry name" value="HTH_MarR-typ"/>
</dbReference>
<evidence type="ECO:0000259" key="1">
    <source>
        <dbReference type="PROSITE" id="PS50995"/>
    </source>
</evidence>
<feature type="domain" description="HTH marR-type" evidence="1">
    <location>
        <begin position="17"/>
        <end position="153"/>
    </location>
</feature>
<dbReference type="EMBL" id="JAFCNB010000005">
    <property type="protein sequence ID" value="MBP2704331.1"/>
    <property type="molecule type" value="Genomic_DNA"/>
</dbReference>
<dbReference type="RefSeq" id="WP_210155641.1">
    <property type="nucleotide sequence ID" value="NZ_JAFCNB010000005.1"/>
</dbReference>
<accession>A0A940WNM7</accession>
<dbReference type="PROSITE" id="PS50995">
    <property type="entry name" value="HTH_MARR_2"/>
    <property type="match status" value="1"/>
</dbReference>
<reference evidence="2" key="1">
    <citation type="submission" date="2021-02" db="EMBL/GenBank/DDBJ databases">
        <title>Draft genome sequence of Microbispora sp. RL4-1S isolated from rice leaves in Thailand.</title>
        <authorList>
            <person name="Muangham S."/>
            <person name="Duangmal K."/>
        </authorList>
    </citation>
    <scope>NUCLEOTIDE SEQUENCE</scope>
    <source>
        <strain evidence="2">RL4-1S</strain>
    </source>
</reference>
<evidence type="ECO:0000313" key="2">
    <source>
        <dbReference type="EMBL" id="MBP2704331.1"/>
    </source>
</evidence>
<dbReference type="InterPro" id="IPR036390">
    <property type="entry name" value="WH_DNA-bd_sf"/>
</dbReference>
<evidence type="ECO:0000313" key="3">
    <source>
        <dbReference type="Proteomes" id="UP000674234"/>
    </source>
</evidence>
<dbReference type="InterPro" id="IPR036388">
    <property type="entry name" value="WH-like_DNA-bd_sf"/>
</dbReference>
<protein>
    <submittedName>
        <fullName evidence="2">MarR family transcriptional regulator</fullName>
    </submittedName>
</protein>
<dbReference type="PRINTS" id="PR00598">
    <property type="entry name" value="HTHMARR"/>
</dbReference>
<dbReference type="Gene3D" id="1.10.10.10">
    <property type="entry name" value="Winged helix-like DNA-binding domain superfamily/Winged helix DNA-binding domain"/>
    <property type="match status" value="1"/>
</dbReference>
<comment type="caution">
    <text evidence="2">The sequence shown here is derived from an EMBL/GenBank/DDBJ whole genome shotgun (WGS) entry which is preliminary data.</text>
</comment>
<dbReference type="InterPro" id="IPR039422">
    <property type="entry name" value="MarR/SlyA-like"/>
</dbReference>
<proteinExistence type="predicted"/>
<sequence length="169" mass="18938">MVEDTGQRRRGLPTIEELRIWRDFIETTESLRARLTSRLQRESELSAGDYAVLLALNDAEKRRLRSSELAATIGWERSRLSHHLGRMERRGLVRREECATDSRGAEVALTAEGAEAFRRASIPHLRAVRELFVDALTPDQLAVAGEIAAALRTRLAAPHDEGSRNGTRA</sequence>
<keyword evidence="3" id="KW-1185">Reference proteome</keyword>
<dbReference type="Pfam" id="PF12802">
    <property type="entry name" value="MarR_2"/>
    <property type="match status" value="1"/>
</dbReference>
<dbReference type="PANTHER" id="PTHR33164:SF99">
    <property type="entry name" value="MARR FAMILY REGULATORY PROTEIN"/>
    <property type="match status" value="1"/>
</dbReference>
<dbReference type="SUPFAM" id="SSF46785">
    <property type="entry name" value="Winged helix' DNA-binding domain"/>
    <property type="match status" value="1"/>
</dbReference>
<dbReference type="PANTHER" id="PTHR33164">
    <property type="entry name" value="TRANSCRIPTIONAL REGULATOR, MARR FAMILY"/>
    <property type="match status" value="1"/>
</dbReference>
<organism evidence="2 3">
    <name type="scientific">Microbispora oryzae</name>
    <dbReference type="NCBI Taxonomy" id="2806554"/>
    <lineage>
        <taxon>Bacteria</taxon>
        <taxon>Bacillati</taxon>
        <taxon>Actinomycetota</taxon>
        <taxon>Actinomycetes</taxon>
        <taxon>Streptosporangiales</taxon>
        <taxon>Streptosporangiaceae</taxon>
        <taxon>Microbispora</taxon>
    </lineage>
</organism>
<gene>
    <name evidence="2" type="ORF">JOL79_10955</name>
</gene>
<dbReference type="GO" id="GO:0006950">
    <property type="term" value="P:response to stress"/>
    <property type="evidence" value="ECO:0007669"/>
    <property type="project" value="TreeGrafter"/>
</dbReference>
<name>A0A940WNM7_9ACTN</name>
<dbReference type="GO" id="GO:0003700">
    <property type="term" value="F:DNA-binding transcription factor activity"/>
    <property type="evidence" value="ECO:0007669"/>
    <property type="project" value="InterPro"/>
</dbReference>